<dbReference type="EMBL" id="OUUW01000007">
    <property type="protein sequence ID" value="SPP83476.1"/>
    <property type="molecule type" value="Genomic_DNA"/>
</dbReference>
<dbReference type="OrthoDB" id="276515at2759"/>
<gene>
    <name evidence="2" type="ORF">DGUA_6G018328</name>
</gene>
<evidence type="ECO:0000313" key="3">
    <source>
        <dbReference type="Proteomes" id="UP000268350"/>
    </source>
</evidence>
<feature type="compositionally biased region" description="Low complexity" evidence="1">
    <location>
        <begin position="38"/>
        <end position="52"/>
    </location>
</feature>
<evidence type="ECO:0000313" key="2">
    <source>
        <dbReference type="EMBL" id="SPP83476.1"/>
    </source>
</evidence>
<dbReference type="AlphaFoldDB" id="A0A3B0KCP0"/>
<name>A0A3B0KCP0_DROGU</name>
<keyword evidence="3" id="KW-1185">Reference proteome</keyword>
<dbReference type="Proteomes" id="UP000268350">
    <property type="component" value="Unassembled WGS sequence"/>
</dbReference>
<feature type="compositionally biased region" description="Basic and acidic residues" evidence="1">
    <location>
        <begin position="59"/>
        <end position="68"/>
    </location>
</feature>
<evidence type="ECO:0000256" key="1">
    <source>
        <dbReference type="SAM" id="MobiDB-lite"/>
    </source>
</evidence>
<sequence length="205" mass="22751">MDNKNCIQEHYGHRRQPALGKAMPVTALLLNLNLNDGTGRRNNLQQEQQQQQRVEADDEPPRYFHVTDEPPTPNDEEPPPPPGHYGQEPELAGGSAESKPCLNCLGLGLSSSSAINEMCLRLCGDACRQPQGLSLGGHQNCAESQRLRQDFLKQYEIAEALAKTSAMTSTVQMRQRLAARDTVPPSSSFTVDYEPPRDLLLYLVR</sequence>
<reference evidence="3" key="1">
    <citation type="submission" date="2018-01" db="EMBL/GenBank/DDBJ databases">
        <authorList>
            <person name="Alioto T."/>
            <person name="Alioto T."/>
        </authorList>
    </citation>
    <scope>NUCLEOTIDE SEQUENCE [LARGE SCALE GENOMIC DNA]</scope>
</reference>
<feature type="region of interest" description="Disordered" evidence="1">
    <location>
        <begin position="38"/>
        <end position="94"/>
    </location>
</feature>
<dbReference type="OMA" id="DEPPRYF"/>
<protein>
    <submittedName>
        <fullName evidence="2">Uncharacterized protein</fullName>
    </submittedName>
</protein>
<accession>A0A3B0KCP0</accession>
<organism evidence="2 3">
    <name type="scientific">Drosophila guanche</name>
    <name type="common">Fruit fly</name>
    <dbReference type="NCBI Taxonomy" id="7266"/>
    <lineage>
        <taxon>Eukaryota</taxon>
        <taxon>Metazoa</taxon>
        <taxon>Ecdysozoa</taxon>
        <taxon>Arthropoda</taxon>
        <taxon>Hexapoda</taxon>
        <taxon>Insecta</taxon>
        <taxon>Pterygota</taxon>
        <taxon>Neoptera</taxon>
        <taxon>Endopterygota</taxon>
        <taxon>Diptera</taxon>
        <taxon>Brachycera</taxon>
        <taxon>Muscomorpha</taxon>
        <taxon>Ephydroidea</taxon>
        <taxon>Drosophilidae</taxon>
        <taxon>Drosophila</taxon>
        <taxon>Sophophora</taxon>
    </lineage>
</organism>
<dbReference type="STRING" id="7266.A0A3B0KCP0"/>
<proteinExistence type="predicted"/>